<evidence type="ECO:0000313" key="1">
    <source>
        <dbReference type="EMBL" id="PMB68551.1"/>
    </source>
</evidence>
<dbReference type="EMBL" id="MRVG01000005">
    <property type="protein sequence ID" value="PMB68551.1"/>
    <property type="molecule type" value="Genomic_DNA"/>
</dbReference>
<name>A0A2N6NMP7_BEABA</name>
<accession>A0A2N6NMP7</accession>
<reference evidence="1 2" key="1">
    <citation type="journal article" date="2016" name="Appl. Microbiol. Biotechnol.">
        <title>Characterization of T-DNA insertion mutants with decreased virulence in the entomopathogenic fungus Beauveria bassiana JEF-007.</title>
        <authorList>
            <person name="Kim S."/>
            <person name="Lee S.J."/>
            <person name="Nai Y.S."/>
            <person name="Yu J.S."/>
            <person name="Lee M.R."/>
            <person name="Yang Y.T."/>
            <person name="Kim J.S."/>
        </authorList>
    </citation>
    <scope>NUCLEOTIDE SEQUENCE [LARGE SCALE GENOMIC DNA]</scope>
    <source>
        <strain evidence="1 2">JEF-007</strain>
    </source>
</reference>
<organism evidence="1 2">
    <name type="scientific">Beauveria bassiana</name>
    <name type="common">White muscardine disease fungus</name>
    <name type="synonym">Tritirachium shiotae</name>
    <dbReference type="NCBI Taxonomy" id="176275"/>
    <lineage>
        <taxon>Eukaryota</taxon>
        <taxon>Fungi</taxon>
        <taxon>Dikarya</taxon>
        <taxon>Ascomycota</taxon>
        <taxon>Pezizomycotina</taxon>
        <taxon>Sordariomycetes</taxon>
        <taxon>Hypocreomycetidae</taxon>
        <taxon>Hypocreales</taxon>
        <taxon>Cordycipitaceae</taxon>
        <taxon>Beauveria</taxon>
    </lineage>
</organism>
<evidence type="ECO:0008006" key="3">
    <source>
        <dbReference type="Google" id="ProtNLM"/>
    </source>
</evidence>
<dbReference type="AlphaFoldDB" id="A0A2N6NMP7"/>
<dbReference type="Proteomes" id="UP000235728">
    <property type="component" value="Unassembled WGS sequence"/>
</dbReference>
<dbReference type="InterPro" id="IPR009003">
    <property type="entry name" value="Peptidase_S1_PA"/>
</dbReference>
<sequence>MQARCFMLANPERLGGPLIDSKTRTVVGIVSISRADEDGFICTGAALFTRVGSYLDFINKNLGQRGFTDGDNQRVKVEAKRPALLEACKTKHFDRFEACMTIAEDIYNYNENTQATEEEWAAYDQYVAKCDVFQDLESACDACAEEATVDSTDETVIQCSEAVKKGD</sequence>
<gene>
    <name evidence="1" type="ORF">BM221_005131</name>
</gene>
<evidence type="ECO:0000313" key="2">
    <source>
        <dbReference type="Proteomes" id="UP000235728"/>
    </source>
</evidence>
<protein>
    <recommendedName>
        <fullName evidence="3">Peptidase S1 domain-containing protein</fullName>
    </recommendedName>
</protein>
<comment type="caution">
    <text evidence="1">The sequence shown here is derived from an EMBL/GenBank/DDBJ whole genome shotgun (WGS) entry which is preliminary data.</text>
</comment>
<dbReference type="SUPFAM" id="SSF50494">
    <property type="entry name" value="Trypsin-like serine proteases"/>
    <property type="match status" value="1"/>
</dbReference>
<proteinExistence type="predicted"/>